<gene>
    <name evidence="3" type="ORF">GOARA_021_01400</name>
</gene>
<feature type="compositionally biased region" description="Basic residues" evidence="1">
    <location>
        <begin position="69"/>
        <end position="95"/>
    </location>
</feature>
<dbReference type="RefSeq" id="WP_007320979.1">
    <property type="nucleotide sequence ID" value="NZ_BAEE01000021.1"/>
</dbReference>
<proteinExistence type="predicted"/>
<evidence type="ECO:0000313" key="4">
    <source>
        <dbReference type="Proteomes" id="UP000035088"/>
    </source>
</evidence>
<reference evidence="3 4" key="1">
    <citation type="submission" date="2011-11" db="EMBL/GenBank/DDBJ databases">
        <title>Whole genome shotgun sequence of Gordonia araii NBRC 100433.</title>
        <authorList>
            <person name="Yoshida Y."/>
            <person name="Hosoyama A."/>
            <person name="Tsuchikane K."/>
            <person name="Katsumata H."/>
            <person name="Yamazaki S."/>
            <person name="Fujita N."/>
        </authorList>
    </citation>
    <scope>NUCLEOTIDE SEQUENCE [LARGE SCALE GENOMIC DNA]</scope>
    <source>
        <strain evidence="3 4">NBRC 100433</strain>
    </source>
</reference>
<keyword evidence="2" id="KW-0812">Transmembrane</keyword>
<dbReference type="EMBL" id="BAEE01000021">
    <property type="protein sequence ID" value="GAB08902.1"/>
    <property type="molecule type" value="Genomic_DNA"/>
</dbReference>
<evidence type="ECO:0000256" key="1">
    <source>
        <dbReference type="SAM" id="MobiDB-lite"/>
    </source>
</evidence>
<organism evidence="3 4">
    <name type="scientific">Gordonia araii NBRC 100433</name>
    <dbReference type="NCBI Taxonomy" id="1073574"/>
    <lineage>
        <taxon>Bacteria</taxon>
        <taxon>Bacillati</taxon>
        <taxon>Actinomycetota</taxon>
        <taxon>Actinomycetes</taxon>
        <taxon>Mycobacteriales</taxon>
        <taxon>Gordoniaceae</taxon>
        <taxon>Gordonia</taxon>
    </lineage>
</organism>
<keyword evidence="4" id="KW-1185">Reference proteome</keyword>
<name>G7GZ77_9ACTN</name>
<accession>G7GZ77</accession>
<comment type="caution">
    <text evidence="3">The sequence shown here is derived from an EMBL/GenBank/DDBJ whole genome shotgun (WGS) entry which is preliminary data.</text>
</comment>
<feature type="region of interest" description="Disordered" evidence="1">
    <location>
        <begin position="56"/>
        <end position="104"/>
    </location>
</feature>
<dbReference type="Proteomes" id="UP000035088">
    <property type="component" value="Unassembled WGS sequence"/>
</dbReference>
<sequence>MTGVTKRRKGSALTRTAVAAAVVLGVGVAGVTVAGVVGSDRRPALAAHSASTVFDPLSLIPTPADRPATKKPGKKSKSKPKAKRPGQRNNARPRRNATPGVGRVCGRAQANRIRTAQGRTTVCTHMGSGRYRWVRVTGVDPQVRKPGGKCTGQYTTARGPRGKAMVCARGRWTARF</sequence>
<feature type="transmembrane region" description="Helical" evidence="2">
    <location>
        <begin position="12"/>
        <end position="37"/>
    </location>
</feature>
<evidence type="ECO:0000256" key="2">
    <source>
        <dbReference type="SAM" id="Phobius"/>
    </source>
</evidence>
<keyword evidence="2" id="KW-1133">Transmembrane helix</keyword>
<evidence type="ECO:0000313" key="3">
    <source>
        <dbReference type="EMBL" id="GAB08902.1"/>
    </source>
</evidence>
<dbReference type="OrthoDB" id="4380898at2"/>
<dbReference type="AlphaFoldDB" id="G7GZ77"/>
<protein>
    <submittedName>
        <fullName evidence="3">Uncharacterized protein</fullName>
    </submittedName>
</protein>
<keyword evidence="2" id="KW-0472">Membrane</keyword>